<evidence type="ECO:0000256" key="4">
    <source>
        <dbReference type="PROSITE-ProRule" id="PRU01024"/>
    </source>
</evidence>
<dbReference type="PROSITE" id="PS50926">
    <property type="entry name" value="TRAM"/>
    <property type="match status" value="1"/>
</dbReference>
<evidence type="ECO:0000256" key="3">
    <source>
        <dbReference type="ARBA" id="ARBA00022691"/>
    </source>
</evidence>
<evidence type="ECO:0000256" key="5">
    <source>
        <dbReference type="PROSITE-ProRule" id="PRU10015"/>
    </source>
</evidence>
<reference evidence="7 8" key="1">
    <citation type="submission" date="2017-02" db="EMBL/GenBank/DDBJ databases">
        <authorList>
            <person name="Peterson S.W."/>
        </authorList>
    </citation>
    <scope>NUCLEOTIDE SEQUENCE [LARGE SCALE GENOMIC DNA]</scope>
    <source>
        <strain evidence="7 8">DSM 25262</strain>
    </source>
</reference>
<name>A0A1T5LPG5_9BACT</name>
<dbReference type="InterPro" id="IPR030390">
    <property type="entry name" value="MeTrfase_TrmA_AS"/>
</dbReference>
<protein>
    <submittedName>
        <fullName evidence="7">23S rRNA m(5)U-1939 methyltransferase</fullName>
    </submittedName>
</protein>
<dbReference type="PROSITE" id="PS51687">
    <property type="entry name" value="SAM_MT_RNA_M5U"/>
    <property type="match status" value="1"/>
</dbReference>
<dbReference type="Gene3D" id="2.40.50.140">
    <property type="entry name" value="Nucleic acid-binding proteins"/>
    <property type="match status" value="1"/>
</dbReference>
<keyword evidence="3 4" id="KW-0949">S-adenosyl-L-methionine</keyword>
<keyword evidence="8" id="KW-1185">Reference proteome</keyword>
<dbReference type="Gene3D" id="2.40.50.1070">
    <property type="match status" value="1"/>
</dbReference>
<dbReference type="SUPFAM" id="SSF50249">
    <property type="entry name" value="Nucleic acid-binding proteins"/>
    <property type="match status" value="1"/>
</dbReference>
<dbReference type="Gene3D" id="3.40.50.150">
    <property type="entry name" value="Vaccinia Virus protein VP39"/>
    <property type="match status" value="1"/>
</dbReference>
<dbReference type="STRING" id="688867.SAMN05660236_3652"/>
<evidence type="ECO:0000256" key="1">
    <source>
        <dbReference type="ARBA" id="ARBA00022603"/>
    </source>
</evidence>
<dbReference type="InterPro" id="IPR029063">
    <property type="entry name" value="SAM-dependent_MTases_sf"/>
</dbReference>
<dbReference type="PANTHER" id="PTHR11061:SF30">
    <property type="entry name" value="TRNA (URACIL(54)-C(5))-METHYLTRANSFERASE"/>
    <property type="match status" value="1"/>
</dbReference>
<dbReference type="Pfam" id="PF05958">
    <property type="entry name" value="tRNA_U5-meth_tr"/>
    <property type="match status" value="1"/>
</dbReference>
<dbReference type="Pfam" id="PF01938">
    <property type="entry name" value="TRAM"/>
    <property type="match status" value="1"/>
</dbReference>
<dbReference type="InterPro" id="IPR010280">
    <property type="entry name" value="U5_MeTrfase_fam"/>
</dbReference>
<evidence type="ECO:0000259" key="6">
    <source>
        <dbReference type="PROSITE" id="PS50926"/>
    </source>
</evidence>
<dbReference type="CDD" id="cd02440">
    <property type="entry name" value="AdoMet_MTases"/>
    <property type="match status" value="1"/>
</dbReference>
<feature type="active site" description="Nucleophile" evidence="4">
    <location>
        <position position="454"/>
    </location>
</feature>
<dbReference type="EMBL" id="FUZU01000002">
    <property type="protein sequence ID" value="SKC77873.1"/>
    <property type="molecule type" value="Genomic_DNA"/>
</dbReference>
<keyword evidence="1 4" id="KW-0489">Methyltransferase</keyword>
<accession>A0A1T5LPG5</accession>
<dbReference type="SUPFAM" id="SSF53335">
    <property type="entry name" value="S-adenosyl-L-methionine-dependent methyltransferases"/>
    <property type="match status" value="1"/>
</dbReference>
<dbReference type="PROSITE" id="PS01230">
    <property type="entry name" value="TRMA_1"/>
    <property type="match status" value="1"/>
</dbReference>
<keyword evidence="2 4" id="KW-0808">Transferase</keyword>
<dbReference type="PROSITE" id="PS01231">
    <property type="entry name" value="TRMA_2"/>
    <property type="match status" value="1"/>
</dbReference>
<dbReference type="Proteomes" id="UP000190961">
    <property type="component" value="Unassembled WGS sequence"/>
</dbReference>
<organism evidence="7 8">
    <name type="scientific">Ohtaekwangia koreensis</name>
    <dbReference type="NCBI Taxonomy" id="688867"/>
    <lineage>
        <taxon>Bacteria</taxon>
        <taxon>Pseudomonadati</taxon>
        <taxon>Bacteroidota</taxon>
        <taxon>Cytophagia</taxon>
        <taxon>Cytophagales</taxon>
        <taxon>Fulvivirgaceae</taxon>
        <taxon>Ohtaekwangia</taxon>
    </lineage>
</organism>
<dbReference type="InterPro" id="IPR030391">
    <property type="entry name" value="MeTrfase_TrmA_CS"/>
</dbReference>
<feature type="binding site" evidence="4">
    <location>
        <position position="357"/>
    </location>
    <ligand>
        <name>S-adenosyl-L-methionine</name>
        <dbReference type="ChEBI" id="CHEBI:59789"/>
    </ligand>
</feature>
<feature type="binding site" evidence="4">
    <location>
        <position position="427"/>
    </location>
    <ligand>
        <name>S-adenosyl-L-methionine</name>
        <dbReference type="ChEBI" id="CHEBI:59789"/>
    </ligand>
</feature>
<dbReference type="GO" id="GO:0070475">
    <property type="term" value="P:rRNA base methylation"/>
    <property type="evidence" value="ECO:0007669"/>
    <property type="project" value="TreeGrafter"/>
</dbReference>
<feature type="binding site" evidence="4">
    <location>
        <position position="328"/>
    </location>
    <ligand>
        <name>S-adenosyl-L-methionine</name>
        <dbReference type="ChEBI" id="CHEBI:59789"/>
    </ligand>
</feature>
<feature type="binding site" evidence="4">
    <location>
        <position position="378"/>
    </location>
    <ligand>
        <name>S-adenosyl-L-methionine</name>
        <dbReference type="ChEBI" id="CHEBI:59789"/>
    </ligand>
</feature>
<gene>
    <name evidence="7" type="ORF">SAMN05660236_3652</name>
</gene>
<sequence length="496" mass="55918">MRRKTPAALYFCALMRKGDVIENLVVETMASEGKCVSHIEGKVIFLQGGAPGDTVDARLTKIKSSFLEGTVTAVKKFSADRETPFCIHFGLCGGCSWQHINYATQLLYKQKQVVDNLERIGGLELPAINPIVGSTKTRFYRNKLDYTFSAQRWLTKEELATRKAQSPDGWIEDLHTADDVALGYHIPRKYDLVFDVKECHLQPDPSNAIRLAVRDEAVKSSIPFFDLRKQIGFLRTVTIRTANTGETMIILQVTYDKMEWIEKILHRLEKDFPQVTSFNYVINGKKNDTFSDLNIVCWKGNPYITESMPKPDGSGTLQFRVGPKSFYQTNSDQAFELYKIAWQMAELKGDELVYDLYTGTGTIANFVAGQAKKVIGLEYVAAAIEDAKVNSQINNVGNTDFYAGDIKDLLDDNFLDQHGRPDTIITDPPRAGMHEDVCRMLLKAEPKKIVYVSCNPATQARDLKMLSEKYTIVAVQPVDMFPHTMHVENVVSLVRK</sequence>
<feature type="active site" evidence="5">
    <location>
        <position position="454"/>
    </location>
</feature>
<evidence type="ECO:0000256" key="2">
    <source>
        <dbReference type="ARBA" id="ARBA00022679"/>
    </source>
</evidence>
<feature type="domain" description="TRAM" evidence="6">
    <location>
        <begin position="14"/>
        <end position="73"/>
    </location>
</feature>
<dbReference type="InterPro" id="IPR002792">
    <property type="entry name" value="TRAM_dom"/>
</dbReference>
<evidence type="ECO:0000313" key="8">
    <source>
        <dbReference type="Proteomes" id="UP000190961"/>
    </source>
</evidence>
<dbReference type="NCBIfam" id="TIGR00479">
    <property type="entry name" value="rumA"/>
    <property type="match status" value="1"/>
</dbReference>
<evidence type="ECO:0000313" key="7">
    <source>
        <dbReference type="EMBL" id="SKC77873.1"/>
    </source>
</evidence>
<comment type="similarity">
    <text evidence="4">Belongs to the class I-like SAM-binding methyltransferase superfamily. RNA M5U methyltransferase family.</text>
</comment>
<dbReference type="GO" id="GO:0070041">
    <property type="term" value="F:rRNA (uridine-C5-)-methyltransferase activity"/>
    <property type="evidence" value="ECO:0007669"/>
    <property type="project" value="TreeGrafter"/>
</dbReference>
<proteinExistence type="inferred from homology"/>
<dbReference type="AlphaFoldDB" id="A0A1T5LPG5"/>
<dbReference type="PANTHER" id="PTHR11061">
    <property type="entry name" value="RNA M5U METHYLTRANSFERASE"/>
    <property type="match status" value="1"/>
</dbReference>
<dbReference type="FunFam" id="3.40.50.150:FF:000009">
    <property type="entry name" value="23S rRNA (Uracil(1939)-C(5))-methyltransferase RlmD"/>
    <property type="match status" value="1"/>
</dbReference>
<dbReference type="InterPro" id="IPR012340">
    <property type="entry name" value="NA-bd_OB-fold"/>
</dbReference>